<evidence type="ECO:0000313" key="8">
    <source>
        <dbReference type="EMBL" id="EMR11118.1"/>
    </source>
</evidence>
<dbReference type="GO" id="GO:0004045">
    <property type="term" value="F:peptidyl-tRNA hydrolase activity"/>
    <property type="evidence" value="ECO:0007669"/>
    <property type="project" value="UniProtKB-EC"/>
</dbReference>
<evidence type="ECO:0000256" key="7">
    <source>
        <dbReference type="RuleBase" id="RU004320"/>
    </source>
</evidence>
<comment type="caution">
    <text evidence="8">The sequence shown here is derived from an EMBL/GenBank/DDBJ whole genome shotgun (WGS) entry which is preliminary data.</text>
</comment>
<dbReference type="NCBIfam" id="TIGR00447">
    <property type="entry name" value="pth"/>
    <property type="match status" value="1"/>
</dbReference>
<evidence type="ECO:0000256" key="5">
    <source>
        <dbReference type="ARBA" id="ARBA00038063"/>
    </source>
</evidence>
<dbReference type="Gene3D" id="3.40.50.1470">
    <property type="entry name" value="Peptidyl-tRNA hydrolase"/>
    <property type="match status" value="1"/>
</dbReference>
<evidence type="ECO:0000313" key="9">
    <source>
        <dbReference type="Proteomes" id="UP000011958"/>
    </source>
</evidence>
<dbReference type="PANTHER" id="PTHR17224:SF1">
    <property type="entry name" value="PEPTIDYL-TRNA HYDROLASE"/>
    <property type="match status" value="1"/>
</dbReference>
<sequence length="197" mass="22965">MRELAEIQRILICSIGNPGEAYRLTRHNLGHYVLEEIRKYFGFSVFKKHLLVSGSYAEKRDTPFLLFRPDIYVNKSGIAIYRAWSKFCENLAIHERENRFLVVIHDDIEEKFGILKVKNCGKGRGHNGIKSCIESLGTESFIRFSIGLGRPPTRKSKDVINFVMQNLSEQELNYVHERTIPEVVKEIYKLIEKIKNY</sequence>
<dbReference type="HOGENOM" id="CLU_062456_2_2_1"/>
<gene>
    <name evidence="8" type="ORF">PNEG_00715</name>
</gene>
<dbReference type="eggNOG" id="KOG2255">
    <property type="taxonomic scope" value="Eukaryota"/>
</dbReference>
<dbReference type="EMBL" id="AFWA02000002">
    <property type="protein sequence ID" value="EMR11118.1"/>
    <property type="molecule type" value="Genomic_DNA"/>
</dbReference>
<proteinExistence type="inferred from homology"/>
<comment type="similarity">
    <text evidence="5 7">Belongs to the PTH family.</text>
</comment>
<evidence type="ECO:0000256" key="3">
    <source>
        <dbReference type="ARBA" id="ARBA00022801"/>
    </source>
</evidence>
<dbReference type="OMA" id="HDELQVP"/>
<dbReference type="InterPro" id="IPR001328">
    <property type="entry name" value="Pept_tRNA_hydro"/>
</dbReference>
<evidence type="ECO:0000256" key="2">
    <source>
        <dbReference type="ARBA" id="ARBA00022555"/>
    </source>
</evidence>
<dbReference type="RefSeq" id="XP_007872615.1">
    <property type="nucleotide sequence ID" value="XM_007874424.1"/>
</dbReference>
<accession>M7NQX0</accession>
<comment type="catalytic activity">
    <reaction evidence="6">
        <text>an N-acyl-L-alpha-aminoacyl-tRNA + H2O = an N-acyl-L-amino acid + a tRNA + H(+)</text>
        <dbReference type="Rhea" id="RHEA:54448"/>
        <dbReference type="Rhea" id="RHEA-COMP:10123"/>
        <dbReference type="Rhea" id="RHEA-COMP:13883"/>
        <dbReference type="ChEBI" id="CHEBI:15377"/>
        <dbReference type="ChEBI" id="CHEBI:15378"/>
        <dbReference type="ChEBI" id="CHEBI:59874"/>
        <dbReference type="ChEBI" id="CHEBI:78442"/>
        <dbReference type="ChEBI" id="CHEBI:138191"/>
        <dbReference type="EC" id="3.1.1.29"/>
    </reaction>
</comment>
<dbReference type="SUPFAM" id="SSF53178">
    <property type="entry name" value="Peptidyl-tRNA hydrolase-like"/>
    <property type="match status" value="1"/>
</dbReference>
<keyword evidence="9" id="KW-1185">Reference proteome</keyword>
<dbReference type="EC" id="3.1.1.29" evidence="1 6"/>
<dbReference type="PROSITE" id="PS01195">
    <property type="entry name" value="PEPT_TRNA_HYDROL_1"/>
    <property type="match status" value="1"/>
</dbReference>
<evidence type="ECO:0000256" key="1">
    <source>
        <dbReference type="ARBA" id="ARBA00013260"/>
    </source>
</evidence>
<keyword evidence="2" id="KW-0820">tRNA-binding</keyword>
<keyword evidence="4" id="KW-0694">RNA-binding</keyword>
<name>M7NQX0_PNEMU</name>
<dbReference type="GO" id="GO:0000049">
    <property type="term" value="F:tRNA binding"/>
    <property type="evidence" value="ECO:0007669"/>
    <property type="project" value="UniProtKB-KW"/>
</dbReference>
<dbReference type="GeneID" id="19894413"/>
<keyword evidence="3 6" id="KW-0378">Hydrolase</keyword>
<dbReference type="InterPro" id="IPR018171">
    <property type="entry name" value="Pept_tRNA_hydro_CS"/>
</dbReference>
<dbReference type="STRING" id="1069680.M7NQX0"/>
<dbReference type="OrthoDB" id="1711136at2759"/>
<dbReference type="Proteomes" id="UP000011958">
    <property type="component" value="Unassembled WGS sequence"/>
</dbReference>
<organism evidence="8 9">
    <name type="scientific">Pneumocystis murina (strain B123)</name>
    <name type="common">Mouse pneumocystis pneumonia agent</name>
    <name type="synonym">Pneumocystis carinii f. sp. muris</name>
    <dbReference type="NCBI Taxonomy" id="1069680"/>
    <lineage>
        <taxon>Eukaryota</taxon>
        <taxon>Fungi</taxon>
        <taxon>Dikarya</taxon>
        <taxon>Ascomycota</taxon>
        <taxon>Taphrinomycotina</taxon>
        <taxon>Pneumocystomycetes</taxon>
        <taxon>Pneumocystaceae</taxon>
        <taxon>Pneumocystis</taxon>
    </lineage>
</organism>
<evidence type="ECO:0000256" key="4">
    <source>
        <dbReference type="ARBA" id="ARBA00022884"/>
    </source>
</evidence>
<reference evidence="9" key="1">
    <citation type="journal article" date="2016" name="Nat. Commun.">
        <title>Genome analysis of three Pneumocystis species reveals adaptation mechanisms to life exclusively in mammalian hosts.</title>
        <authorList>
            <person name="Ma L."/>
            <person name="Chen Z."/>
            <person name="Huang D.W."/>
            <person name="Kutty G."/>
            <person name="Ishihara M."/>
            <person name="Wang H."/>
            <person name="Abouelleil A."/>
            <person name="Bishop L."/>
            <person name="Davey E."/>
            <person name="Deng R."/>
            <person name="Deng X."/>
            <person name="Fan L."/>
            <person name="Fantoni G."/>
            <person name="Fitzgerald M."/>
            <person name="Gogineni E."/>
            <person name="Goldberg J.M."/>
            <person name="Handley G."/>
            <person name="Hu X."/>
            <person name="Huber C."/>
            <person name="Jiao X."/>
            <person name="Jones K."/>
            <person name="Levin J.Z."/>
            <person name="Liu Y."/>
            <person name="Macdonald P."/>
            <person name="Melnikov A."/>
            <person name="Raley C."/>
            <person name="Sassi M."/>
            <person name="Sherman B.T."/>
            <person name="Song X."/>
            <person name="Sykes S."/>
            <person name="Tran B."/>
            <person name="Walsh L."/>
            <person name="Xia Y."/>
            <person name="Yang J."/>
            <person name="Young S."/>
            <person name="Zeng Q."/>
            <person name="Zheng X."/>
            <person name="Stephens R."/>
            <person name="Nusbaum C."/>
            <person name="Birren B.W."/>
            <person name="Azadi P."/>
            <person name="Lempicki R.A."/>
            <person name="Cuomo C.A."/>
            <person name="Kovacs J.A."/>
        </authorList>
    </citation>
    <scope>NUCLEOTIDE SEQUENCE [LARGE SCALE GENOMIC DNA]</scope>
    <source>
        <strain evidence="9">B123</strain>
    </source>
</reference>
<dbReference type="VEuPathDB" id="FungiDB:PNEG_00715"/>
<protein>
    <recommendedName>
        <fullName evidence="1 6">Peptidyl-tRNA hydrolase</fullName>
        <ecNumber evidence="1 6">3.1.1.29</ecNumber>
    </recommendedName>
</protein>
<dbReference type="AlphaFoldDB" id="M7NQX0"/>
<evidence type="ECO:0000256" key="6">
    <source>
        <dbReference type="RuleBase" id="RU000673"/>
    </source>
</evidence>
<dbReference type="InterPro" id="IPR036416">
    <property type="entry name" value="Pept_tRNA_hydro_sf"/>
</dbReference>
<dbReference type="PANTHER" id="PTHR17224">
    <property type="entry name" value="PEPTIDYL-TRNA HYDROLASE"/>
    <property type="match status" value="1"/>
</dbReference>
<dbReference type="Pfam" id="PF01195">
    <property type="entry name" value="Pept_tRNA_hydro"/>
    <property type="match status" value="1"/>
</dbReference>